<dbReference type="PANTHER" id="PTHR37315:SF1">
    <property type="entry name" value="UPF0311 PROTEIN BLR7842"/>
    <property type="match status" value="1"/>
</dbReference>
<evidence type="ECO:0000313" key="2">
    <source>
        <dbReference type="Proteomes" id="UP001054811"/>
    </source>
</evidence>
<organism evidence="1 2">
    <name type="scientific">Microbacterium elymi</name>
    <dbReference type="NCBI Taxonomy" id="2909587"/>
    <lineage>
        <taxon>Bacteria</taxon>
        <taxon>Bacillati</taxon>
        <taxon>Actinomycetota</taxon>
        <taxon>Actinomycetes</taxon>
        <taxon>Micrococcales</taxon>
        <taxon>Microbacteriaceae</taxon>
        <taxon>Microbacterium</taxon>
    </lineage>
</organism>
<proteinExistence type="predicted"/>
<dbReference type="PANTHER" id="PTHR37315">
    <property type="entry name" value="UPF0311 PROTEIN BLR7842"/>
    <property type="match status" value="1"/>
</dbReference>
<name>A0ABY5NLE1_9MICO</name>
<reference evidence="1" key="1">
    <citation type="submission" date="2022-01" db="EMBL/GenBank/DDBJ databases">
        <title>Microbacterium eymi and Microbacterium rhizovicinus sp. nov., isolated from the rhizospheric soil of Elymus tsukushiensis, a plant native to the Dokdo Islands, Republic of Korea.</title>
        <authorList>
            <person name="Hwang Y.J."/>
        </authorList>
    </citation>
    <scope>NUCLEOTIDE SEQUENCE</scope>
    <source>
        <strain evidence="1">KUDC0405</strain>
    </source>
</reference>
<dbReference type="Proteomes" id="UP001054811">
    <property type="component" value="Chromosome"/>
</dbReference>
<sequence length="157" mass="17845">MPLMTPDFEYCFELRCEVEEPRQLGGPVPGEGLHFARVSGGTFDGPRLRGTILDSGGDWWNGRGLTVALDARYVIEAELADQSAAVEVVNRGIWRTDEATFDRMLAGETVDEEELYYRTAFQFRTEHPELRWLTESQFIGYARAEPGLVIIRVFRLV</sequence>
<dbReference type="EMBL" id="CP091139">
    <property type="protein sequence ID" value="UUT35977.1"/>
    <property type="molecule type" value="Genomic_DNA"/>
</dbReference>
<evidence type="ECO:0000313" key="1">
    <source>
        <dbReference type="EMBL" id="UUT35977.1"/>
    </source>
</evidence>
<dbReference type="Pfam" id="PF11578">
    <property type="entry name" value="DUF3237"/>
    <property type="match status" value="1"/>
</dbReference>
<dbReference type="RefSeq" id="WP_259612625.1">
    <property type="nucleotide sequence ID" value="NZ_CP091139.2"/>
</dbReference>
<dbReference type="InterPro" id="IPR020915">
    <property type="entry name" value="UPF0311"/>
</dbReference>
<gene>
    <name evidence="1" type="ORF">L2X98_22945</name>
</gene>
<dbReference type="Gene3D" id="2.40.160.20">
    <property type="match status" value="1"/>
</dbReference>
<keyword evidence="2" id="KW-1185">Reference proteome</keyword>
<protein>
    <submittedName>
        <fullName evidence="1">DUF3237 domain-containing protein</fullName>
    </submittedName>
</protein>
<accession>A0ABY5NLE1</accession>